<evidence type="ECO:0000313" key="2">
    <source>
        <dbReference type="Proteomes" id="UP000827986"/>
    </source>
</evidence>
<sequence length="134" mass="14759">MGKERCLGRLWCRAQIPCLAGTYPVTVRPPAHTRWGQGRGDSEWMFEQHKRGKSCFLHPQVILLASGGSLAQQRCALGAVAVKCVHVPCWPPVIVCVMGLAVSRPQRTPPTPATLLHRTIGTWHCWAPDGNSWA</sequence>
<name>A0A9D3WPY1_9SAUR</name>
<dbReference type="EMBL" id="JAHDVG010000488">
    <property type="protein sequence ID" value="KAH1165771.1"/>
    <property type="molecule type" value="Genomic_DNA"/>
</dbReference>
<dbReference type="Proteomes" id="UP000827986">
    <property type="component" value="Unassembled WGS sequence"/>
</dbReference>
<organism evidence="1 2">
    <name type="scientific">Mauremys mutica</name>
    <name type="common">yellowpond turtle</name>
    <dbReference type="NCBI Taxonomy" id="74926"/>
    <lineage>
        <taxon>Eukaryota</taxon>
        <taxon>Metazoa</taxon>
        <taxon>Chordata</taxon>
        <taxon>Craniata</taxon>
        <taxon>Vertebrata</taxon>
        <taxon>Euteleostomi</taxon>
        <taxon>Archelosauria</taxon>
        <taxon>Testudinata</taxon>
        <taxon>Testudines</taxon>
        <taxon>Cryptodira</taxon>
        <taxon>Durocryptodira</taxon>
        <taxon>Testudinoidea</taxon>
        <taxon>Geoemydidae</taxon>
        <taxon>Geoemydinae</taxon>
        <taxon>Mauremys</taxon>
    </lineage>
</organism>
<gene>
    <name evidence="1" type="ORF">KIL84_023330</name>
</gene>
<proteinExistence type="predicted"/>
<dbReference type="AlphaFoldDB" id="A0A9D3WPY1"/>
<comment type="caution">
    <text evidence="1">The sequence shown here is derived from an EMBL/GenBank/DDBJ whole genome shotgun (WGS) entry which is preliminary data.</text>
</comment>
<protein>
    <submittedName>
        <fullName evidence="1">Uncharacterized protein</fullName>
    </submittedName>
</protein>
<keyword evidence="2" id="KW-1185">Reference proteome</keyword>
<accession>A0A9D3WPY1</accession>
<evidence type="ECO:0000313" key="1">
    <source>
        <dbReference type="EMBL" id="KAH1165771.1"/>
    </source>
</evidence>
<reference evidence="1" key="1">
    <citation type="submission" date="2021-09" db="EMBL/GenBank/DDBJ databases">
        <title>The genome of Mauremys mutica provides insights into the evolution of semi-aquatic lifestyle.</title>
        <authorList>
            <person name="Gong S."/>
            <person name="Gao Y."/>
        </authorList>
    </citation>
    <scope>NUCLEOTIDE SEQUENCE</scope>
    <source>
        <strain evidence="1">MM-2020</strain>
        <tissue evidence="1">Muscle</tissue>
    </source>
</reference>